<feature type="transmembrane region" description="Helical" evidence="2">
    <location>
        <begin position="42"/>
        <end position="62"/>
    </location>
</feature>
<accession>A0A1L7RR38</accession>
<dbReference type="RefSeq" id="WP_210581476.1">
    <property type="nucleotide sequence ID" value="NZ_LK995535.1"/>
</dbReference>
<name>A0A1L7RR38_9ACTO</name>
<dbReference type="AlphaFoldDB" id="A0A1L7RR38"/>
<evidence type="ECO:0000313" key="3">
    <source>
        <dbReference type="EMBL" id="CED92172.1"/>
    </source>
</evidence>
<keyword evidence="2" id="KW-0812">Transmembrane</keyword>
<evidence type="ECO:0000256" key="2">
    <source>
        <dbReference type="SAM" id="Phobius"/>
    </source>
</evidence>
<gene>
    <name evidence="3" type="ORF">AAM4_2340</name>
</gene>
<keyword evidence="2" id="KW-1133">Transmembrane helix</keyword>
<protein>
    <submittedName>
        <fullName evidence="3">Uncharacterized protein</fullName>
    </submittedName>
</protein>
<organism evidence="3">
    <name type="scientific">Actinomyces succiniciruminis</name>
    <dbReference type="NCBI Taxonomy" id="1522002"/>
    <lineage>
        <taxon>Bacteria</taxon>
        <taxon>Bacillati</taxon>
        <taxon>Actinomycetota</taxon>
        <taxon>Actinomycetes</taxon>
        <taxon>Actinomycetales</taxon>
        <taxon>Actinomycetaceae</taxon>
        <taxon>Actinomyces</taxon>
    </lineage>
</organism>
<dbReference type="EMBL" id="LK995535">
    <property type="protein sequence ID" value="CED92172.1"/>
    <property type="molecule type" value="Genomic_DNA"/>
</dbReference>
<reference evidence="3" key="1">
    <citation type="submission" date="2014-07" db="EMBL/GenBank/DDBJ databases">
        <authorList>
            <person name="Zhang J.E."/>
            <person name="Yang H."/>
            <person name="Guo J."/>
            <person name="Deng Z."/>
            <person name="Luo H."/>
            <person name="Luo M."/>
            <person name="Zhao B."/>
        </authorList>
    </citation>
    <scope>NUCLEOTIDE SEQUENCE</scope>
    <source>
        <strain evidence="3">AM4</strain>
    </source>
</reference>
<feature type="region of interest" description="Disordered" evidence="1">
    <location>
        <begin position="1"/>
        <end position="21"/>
    </location>
</feature>
<evidence type="ECO:0000256" key="1">
    <source>
        <dbReference type="SAM" id="MobiDB-lite"/>
    </source>
</evidence>
<proteinExistence type="predicted"/>
<keyword evidence="2" id="KW-0472">Membrane</keyword>
<sequence length="186" mass="20219">MTTPMPAPTPAPAPPPPPAPVPSIRDYARAKWATTPKVVRRVIIGGTAAVLAIIIAMATGLFSKVPGAHDFGEWVLVDQTKQMTVDEIRCDGTVSYSVAPTDYYTSAIDGVFHIIPPRGETLTVNMEEDADWDGTYRPSYVATNLETYTFDIALVHVRAWGSTGTFQITWHGFHSEPVTWAGACSR</sequence>